<evidence type="ECO:0000313" key="2">
    <source>
        <dbReference type="EMBL" id="KAA9345650.1"/>
    </source>
</evidence>
<gene>
    <name evidence="2" type="ORF">F0P94_00750</name>
</gene>
<keyword evidence="2" id="KW-0489">Methyltransferase</keyword>
<dbReference type="RefSeq" id="WP_150901793.1">
    <property type="nucleotide sequence ID" value="NZ_VTWT01000001.1"/>
</dbReference>
<dbReference type="SUPFAM" id="SSF53335">
    <property type="entry name" value="S-adenosyl-L-methionine-dependent methyltransferases"/>
    <property type="match status" value="1"/>
</dbReference>
<dbReference type="EMBL" id="VTWT01000001">
    <property type="protein sequence ID" value="KAA9345650.1"/>
    <property type="molecule type" value="Genomic_DNA"/>
</dbReference>
<dbReference type="Proteomes" id="UP000326570">
    <property type="component" value="Unassembled WGS sequence"/>
</dbReference>
<dbReference type="GO" id="GO:0032259">
    <property type="term" value="P:methylation"/>
    <property type="evidence" value="ECO:0007669"/>
    <property type="project" value="UniProtKB-KW"/>
</dbReference>
<sequence length="211" mass="23911">MIRTAPFETKLAEYEAWFERYPNVFQSEVEAIRDFLPPGNSRGLQVEIRTGHYAEALGIKEGTESVAAMRDVAIKKGFEVMDTTAEALPYKDITFDFVLMNFCISYFNDVQAAFREAQRVLKPGGILIVGFVDRDSPLGTEYEEKRETSPFYKHANFYAPKTVINWLLETGFTQVKPVQTLFNPLDQINDTQLAKPGYGEGSYVIIGAIRK</sequence>
<evidence type="ECO:0000259" key="1">
    <source>
        <dbReference type="Pfam" id="PF08241"/>
    </source>
</evidence>
<dbReference type="PANTHER" id="PTHR43036:SF2">
    <property type="entry name" value="OS04G0481300 PROTEIN"/>
    <property type="match status" value="1"/>
</dbReference>
<dbReference type="Pfam" id="PF08241">
    <property type="entry name" value="Methyltransf_11"/>
    <property type="match status" value="1"/>
</dbReference>
<keyword evidence="3" id="KW-1185">Reference proteome</keyword>
<dbReference type="InterPro" id="IPR013216">
    <property type="entry name" value="Methyltransf_11"/>
</dbReference>
<organism evidence="2 3">
    <name type="scientific">Adhaeribacter soli</name>
    <dbReference type="NCBI Taxonomy" id="2607655"/>
    <lineage>
        <taxon>Bacteria</taxon>
        <taxon>Pseudomonadati</taxon>
        <taxon>Bacteroidota</taxon>
        <taxon>Cytophagia</taxon>
        <taxon>Cytophagales</taxon>
        <taxon>Hymenobacteraceae</taxon>
        <taxon>Adhaeribacter</taxon>
    </lineage>
</organism>
<reference evidence="2 3" key="1">
    <citation type="submission" date="2019-09" db="EMBL/GenBank/DDBJ databases">
        <title>Genome sequence of Adhaeribacter sp. M2.</title>
        <authorList>
            <person name="Srinivasan S."/>
        </authorList>
    </citation>
    <scope>NUCLEOTIDE SEQUENCE [LARGE SCALE GENOMIC DNA]</scope>
    <source>
        <strain evidence="2 3">M2</strain>
    </source>
</reference>
<accession>A0A5N1J4N8</accession>
<dbReference type="PANTHER" id="PTHR43036">
    <property type="entry name" value="OSJNBB0011N17.9 PROTEIN"/>
    <property type="match status" value="1"/>
</dbReference>
<protein>
    <submittedName>
        <fullName evidence="2">Methyltransferase domain-containing protein</fullName>
    </submittedName>
</protein>
<proteinExistence type="predicted"/>
<feature type="domain" description="Methyltransferase type 11" evidence="1">
    <location>
        <begin position="46"/>
        <end position="129"/>
    </location>
</feature>
<dbReference type="Gene3D" id="3.40.50.150">
    <property type="entry name" value="Vaccinia Virus protein VP39"/>
    <property type="match status" value="1"/>
</dbReference>
<dbReference type="InterPro" id="IPR029063">
    <property type="entry name" value="SAM-dependent_MTases_sf"/>
</dbReference>
<dbReference type="CDD" id="cd02440">
    <property type="entry name" value="AdoMet_MTases"/>
    <property type="match status" value="1"/>
</dbReference>
<comment type="caution">
    <text evidence="2">The sequence shown here is derived from an EMBL/GenBank/DDBJ whole genome shotgun (WGS) entry which is preliminary data.</text>
</comment>
<name>A0A5N1J4N8_9BACT</name>
<evidence type="ECO:0000313" key="3">
    <source>
        <dbReference type="Proteomes" id="UP000326570"/>
    </source>
</evidence>
<keyword evidence="2" id="KW-0808">Transferase</keyword>
<dbReference type="GO" id="GO:0008757">
    <property type="term" value="F:S-adenosylmethionine-dependent methyltransferase activity"/>
    <property type="evidence" value="ECO:0007669"/>
    <property type="project" value="InterPro"/>
</dbReference>
<dbReference type="AlphaFoldDB" id="A0A5N1J4N8"/>